<gene>
    <name evidence="1" type="ORF">LOY88_002999</name>
</gene>
<evidence type="ECO:0000313" key="1">
    <source>
        <dbReference type="EMBL" id="KAI2387669.1"/>
    </source>
</evidence>
<protein>
    <submittedName>
        <fullName evidence="1">Uncharacterized protein</fullName>
    </submittedName>
</protein>
<name>A0ACB8UXK2_9EURO</name>
<reference evidence="1" key="1">
    <citation type="journal article" date="2022" name="bioRxiv">
        <title>Population genetic analysis of Ophidiomyces ophidiicola, the causative agent of snake fungal disease, indicates recent introductions to the USA.</title>
        <authorList>
            <person name="Ladner J.T."/>
            <person name="Palmer J.M."/>
            <person name="Ettinger C.L."/>
            <person name="Stajich J.E."/>
            <person name="Farrell T.M."/>
            <person name="Glorioso B.M."/>
            <person name="Lawson B."/>
            <person name="Price S.J."/>
            <person name="Stengle A.G."/>
            <person name="Grear D.A."/>
            <person name="Lorch J.M."/>
        </authorList>
    </citation>
    <scope>NUCLEOTIDE SEQUENCE</scope>
    <source>
        <strain evidence="1">NWHC 24266-5</strain>
    </source>
</reference>
<organism evidence="1">
    <name type="scientific">Ophidiomyces ophidiicola</name>
    <dbReference type="NCBI Taxonomy" id="1387563"/>
    <lineage>
        <taxon>Eukaryota</taxon>
        <taxon>Fungi</taxon>
        <taxon>Dikarya</taxon>
        <taxon>Ascomycota</taxon>
        <taxon>Pezizomycotina</taxon>
        <taxon>Eurotiomycetes</taxon>
        <taxon>Eurotiomycetidae</taxon>
        <taxon>Onygenales</taxon>
        <taxon>Onygenaceae</taxon>
        <taxon>Ophidiomyces</taxon>
    </lineage>
</organism>
<proteinExistence type="predicted"/>
<dbReference type="EMBL" id="JALBCA010000037">
    <property type="protein sequence ID" value="KAI2387669.1"/>
    <property type="molecule type" value="Genomic_DNA"/>
</dbReference>
<sequence>MALLQSTLIWIVYAVAIVILITVASTFVYIYQTPRDRSASVTTVCIFTLTALLATVLLLPVDVALVSSTTSSKYGRRKDWASQNEVDKIIYSLTVVYYFLYSLDAVLCLLVVPFTYFWYEEYDEVAHEEGWQSTGKQFCGALKYTIVFITLTIILFLVGLFVPVAKDRNGAHFDLDYFKKLLMENHGERALTFALGLLIVIGIIAYVIYSSTGLAFFPVTFIKSAPSISSPALSASIESHLESNNERQRQLKGRCSGNPDHLSSKDRRELDSLVREERTLRRRKRLAEAARGQGRSHIVKAWYKLGAIFRPVKLLGGLCFLAFSILIWISMLLTCIDKAKNSVCKEKCGYILGKINIPNPINWLLLKSAIVFPADYVIFIILVLYLFTSSIVGIATVGIRFLWIRIFQIRKGHTSPQALLLATSILTLITLALNYSISMIVVPQYATYGPQTFCDYPSKQFTALLDCSKHKEYLKPCSELADNPASRSVCTPSVASTFLNRITLNFPFFGIIDFWSQFFFLGLSLIIFVTVLIRAPRLDEQQMDEDAEEAEEEGLLAATGRRFGATWQDITGRIHDQPGRYGSGSAGRRTRDDE</sequence>
<accession>A0ACB8UXK2</accession>
<comment type="caution">
    <text evidence="1">The sequence shown here is derived from an EMBL/GenBank/DDBJ whole genome shotgun (WGS) entry which is preliminary data.</text>
</comment>